<organism evidence="1 2">
    <name type="scientific">Modicella reniformis</name>
    <dbReference type="NCBI Taxonomy" id="1440133"/>
    <lineage>
        <taxon>Eukaryota</taxon>
        <taxon>Fungi</taxon>
        <taxon>Fungi incertae sedis</taxon>
        <taxon>Mucoromycota</taxon>
        <taxon>Mortierellomycotina</taxon>
        <taxon>Mortierellomycetes</taxon>
        <taxon>Mortierellales</taxon>
        <taxon>Mortierellaceae</taxon>
        <taxon>Modicella</taxon>
    </lineage>
</organism>
<sequence length="129" mass="14592">MVGNVLTAHEYMAEQTDGDLKNHKLIPWVGIAAPSEPGTKIDSSRLFCFLPIGIKLPFPVHINGHFAVKQSRREIWADQDDVFARHAAAYIKSVWNFHLFETHIPEVYAKFLTSLGLARGANYDMWPIS</sequence>
<keyword evidence="2" id="KW-1185">Reference proteome</keyword>
<dbReference type="PANTHER" id="PTHR15600">
    <property type="entry name" value="SACSIN"/>
    <property type="match status" value="1"/>
</dbReference>
<evidence type="ECO:0000313" key="2">
    <source>
        <dbReference type="Proteomes" id="UP000749646"/>
    </source>
</evidence>
<gene>
    <name evidence="1" type="ORF">BGZ65_000775</name>
</gene>
<reference evidence="1" key="1">
    <citation type="journal article" date="2020" name="Fungal Divers.">
        <title>Resolving the Mortierellaceae phylogeny through synthesis of multi-gene phylogenetics and phylogenomics.</title>
        <authorList>
            <person name="Vandepol N."/>
            <person name="Liber J."/>
            <person name="Desiro A."/>
            <person name="Na H."/>
            <person name="Kennedy M."/>
            <person name="Barry K."/>
            <person name="Grigoriev I.V."/>
            <person name="Miller A.N."/>
            <person name="O'Donnell K."/>
            <person name="Stajich J.E."/>
            <person name="Bonito G."/>
        </authorList>
    </citation>
    <scope>NUCLEOTIDE SEQUENCE</scope>
    <source>
        <strain evidence="1">MES-2147</strain>
    </source>
</reference>
<dbReference type="AlphaFoldDB" id="A0A9P6J9E5"/>
<dbReference type="PANTHER" id="PTHR15600:SF42">
    <property type="entry name" value="SACSIN"/>
    <property type="match status" value="1"/>
</dbReference>
<dbReference type="InterPro" id="IPR052972">
    <property type="entry name" value="Sacsin_chaperone_reg"/>
</dbReference>
<dbReference type="GO" id="GO:0030544">
    <property type="term" value="F:Hsp70 protein binding"/>
    <property type="evidence" value="ECO:0007669"/>
    <property type="project" value="TreeGrafter"/>
</dbReference>
<accession>A0A9P6J9E5</accession>
<dbReference type="Proteomes" id="UP000749646">
    <property type="component" value="Unassembled WGS sequence"/>
</dbReference>
<dbReference type="OrthoDB" id="1262810at2759"/>
<proteinExistence type="predicted"/>
<feature type="non-terminal residue" evidence="1">
    <location>
        <position position="129"/>
    </location>
</feature>
<dbReference type="EMBL" id="JAAAHW010005961">
    <property type="protein sequence ID" value="KAF9965349.1"/>
    <property type="molecule type" value="Genomic_DNA"/>
</dbReference>
<comment type="caution">
    <text evidence="1">The sequence shown here is derived from an EMBL/GenBank/DDBJ whole genome shotgun (WGS) entry which is preliminary data.</text>
</comment>
<name>A0A9P6J9E5_9FUNG</name>
<protein>
    <submittedName>
        <fullName evidence="1">Uncharacterized protein</fullName>
    </submittedName>
</protein>
<evidence type="ECO:0000313" key="1">
    <source>
        <dbReference type="EMBL" id="KAF9965349.1"/>
    </source>
</evidence>